<evidence type="ECO:0000256" key="2">
    <source>
        <dbReference type="ARBA" id="ARBA00022475"/>
    </source>
</evidence>
<evidence type="ECO:0000256" key="5">
    <source>
        <dbReference type="ARBA" id="ARBA00023136"/>
    </source>
</evidence>
<organism evidence="6">
    <name type="scientific">marine metagenome</name>
    <dbReference type="NCBI Taxonomy" id="408172"/>
    <lineage>
        <taxon>unclassified sequences</taxon>
        <taxon>metagenomes</taxon>
        <taxon>ecological metagenomes</taxon>
    </lineage>
</organism>
<sequence length="207" mass="22441">MDFAPFVGVLFLMLPLLLFNTSMVFKPGIEVNVNLPVSSQRTGVGDPSLAVAVDSDGILYFRGRSWGDVLISLPVSEEEEDLPLASLLVNRRPDLDPNIVRRSVEQGRVRVNGRLARLDDQLKAGQQVELELPSTELLRPQIVQAIEQGGKEPKEISLLIQADKAVQHGAIVRLCAVAGEIGVGRVLLASRPPDFPRPFEPAPGAAP</sequence>
<dbReference type="Pfam" id="PF02472">
    <property type="entry name" value="ExbD"/>
    <property type="match status" value="1"/>
</dbReference>
<evidence type="ECO:0000256" key="3">
    <source>
        <dbReference type="ARBA" id="ARBA00022692"/>
    </source>
</evidence>
<evidence type="ECO:0000256" key="1">
    <source>
        <dbReference type="ARBA" id="ARBA00004162"/>
    </source>
</evidence>
<reference evidence="6" key="1">
    <citation type="submission" date="2018-05" db="EMBL/GenBank/DDBJ databases">
        <authorList>
            <person name="Lanie J.A."/>
            <person name="Ng W.-L."/>
            <person name="Kazmierczak K.M."/>
            <person name="Andrzejewski T.M."/>
            <person name="Davidsen T.M."/>
            <person name="Wayne K.J."/>
            <person name="Tettelin H."/>
            <person name="Glass J.I."/>
            <person name="Rusch D."/>
            <person name="Podicherti R."/>
            <person name="Tsui H.-C.T."/>
            <person name="Winkler M.E."/>
        </authorList>
    </citation>
    <scope>NUCLEOTIDE SEQUENCE</scope>
</reference>
<evidence type="ECO:0000313" key="6">
    <source>
        <dbReference type="EMBL" id="SVA95271.1"/>
    </source>
</evidence>
<dbReference type="CDD" id="cd00165">
    <property type="entry name" value="S4"/>
    <property type="match status" value="1"/>
</dbReference>
<protein>
    <submittedName>
        <fullName evidence="6">Uncharacterized protein</fullName>
    </submittedName>
</protein>
<proteinExistence type="predicted"/>
<dbReference type="Gene3D" id="3.30.420.270">
    <property type="match status" value="1"/>
</dbReference>
<comment type="subcellular location">
    <subcellularLocation>
        <location evidence="1">Cell membrane</location>
        <topology evidence="1">Single-pass membrane protein</topology>
    </subcellularLocation>
</comment>
<dbReference type="AlphaFoldDB" id="A0A382A220"/>
<keyword evidence="4" id="KW-1133">Transmembrane helix</keyword>
<dbReference type="EMBL" id="UINC01023496">
    <property type="protein sequence ID" value="SVA95271.1"/>
    <property type="molecule type" value="Genomic_DNA"/>
</dbReference>
<dbReference type="GO" id="GO:0005886">
    <property type="term" value="C:plasma membrane"/>
    <property type="evidence" value="ECO:0007669"/>
    <property type="project" value="UniProtKB-SubCell"/>
</dbReference>
<keyword evidence="5" id="KW-0472">Membrane</keyword>
<dbReference type="PROSITE" id="PS50889">
    <property type="entry name" value="S4"/>
    <property type="match status" value="1"/>
</dbReference>
<dbReference type="GO" id="GO:0022857">
    <property type="term" value="F:transmembrane transporter activity"/>
    <property type="evidence" value="ECO:0007669"/>
    <property type="project" value="InterPro"/>
</dbReference>
<keyword evidence="2" id="KW-1003">Cell membrane</keyword>
<dbReference type="SUPFAM" id="SSF55174">
    <property type="entry name" value="Alpha-L RNA-binding motif"/>
    <property type="match status" value="1"/>
</dbReference>
<gene>
    <name evidence="6" type="ORF">METZ01_LOCUS148125</name>
</gene>
<name>A0A382A220_9ZZZZ</name>
<dbReference type="InterPro" id="IPR003400">
    <property type="entry name" value="ExbD"/>
</dbReference>
<evidence type="ECO:0000256" key="4">
    <source>
        <dbReference type="ARBA" id="ARBA00022989"/>
    </source>
</evidence>
<keyword evidence="3" id="KW-0812">Transmembrane</keyword>
<accession>A0A382A220</accession>